<accession>A0A6A6W067</accession>
<sequence length="538" mass="58641">MSSDDTRWPGAREMDAILIIKSWLGGNYERHAEGCKLRFVGCGSRAAGYAQARSYTSLSSIWSTALFFHIATLILILAMNHQHVWTGNLTLSSGRLVRDIVLASPHAPFPPSAALSFLSVVDVSQIPLYLAAGSPFSVSTSCIETEDWFASLLVNTAQYTNQEHDTPWWKSLIGQSPVGILAHVEHTQSDQQHSAAAHITEILFYSESGPADSLPNGDISSPVARLVVKALPLSSDQIFTLDHTDQAGQDAEADSCFLPPRPTALQRAEELKKRKVVDNVFDQATEQRRQAKKKGGVSIAAAASRHDVSISHKRKASLDTRPVSAGGTPVTSDIFRTRSPTLAPDSRPSSRRGIAEGPQKHSSLSRVTSIISTEQSAIEEKNRELISRVVLAAMRMYGFQQRRKTKRPRAGSVIAQGTITETEQEAKDAASDEEYKLVYHQAFKGTTFAFRRTIGTEQLAPNMDSVRGVVDKLLIVFSTDPLLPVPPEDKAGADQVRGAILTPAQVREDPFDQLASSQISEGGTVNTLLGRRLQKEPG</sequence>
<dbReference type="EMBL" id="ML996577">
    <property type="protein sequence ID" value="KAF2755539.1"/>
    <property type="molecule type" value="Genomic_DNA"/>
</dbReference>
<dbReference type="GeneID" id="54480024"/>
<dbReference type="Pfam" id="PF18596">
    <property type="entry name" value="Sld7_C"/>
    <property type="match status" value="1"/>
</dbReference>
<dbReference type="AlphaFoldDB" id="A0A6A6W067"/>
<evidence type="ECO:0000256" key="1">
    <source>
        <dbReference type="SAM" id="MobiDB-lite"/>
    </source>
</evidence>
<evidence type="ECO:0000313" key="5">
    <source>
        <dbReference type="Proteomes" id="UP000799437"/>
    </source>
</evidence>
<keyword evidence="2" id="KW-0472">Membrane</keyword>
<evidence type="ECO:0000259" key="3">
    <source>
        <dbReference type="Pfam" id="PF18596"/>
    </source>
</evidence>
<keyword evidence="2" id="KW-1133">Transmembrane helix</keyword>
<dbReference type="InterPro" id="IPR041260">
    <property type="entry name" value="Sld7_C"/>
</dbReference>
<protein>
    <recommendedName>
        <fullName evidence="3">Sld7 C-terminal domain-containing protein</fullName>
    </recommendedName>
</protein>
<dbReference type="Proteomes" id="UP000799437">
    <property type="component" value="Unassembled WGS sequence"/>
</dbReference>
<reference evidence="4" key="1">
    <citation type="journal article" date="2020" name="Stud. Mycol.">
        <title>101 Dothideomycetes genomes: a test case for predicting lifestyles and emergence of pathogens.</title>
        <authorList>
            <person name="Haridas S."/>
            <person name="Albert R."/>
            <person name="Binder M."/>
            <person name="Bloem J."/>
            <person name="Labutti K."/>
            <person name="Salamov A."/>
            <person name="Andreopoulos B."/>
            <person name="Baker S."/>
            <person name="Barry K."/>
            <person name="Bills G."/>
            <person name="Bluhm B."/>
            <person name="Cannon C."/>
            <person name="Castanera R."/>
            <person name="Culley D."/>
            <person name="Daum C."/>
            <person name="Ezra D."/>
            <person name="Gonzalez J."/>
            <person name="Henrissat B."/>
            <person name="Kuo A."/>
            <person name="Liang C."/>
            <person name="Lipzen A."/>
            <person name="Lutzoni F."/>
            <person name="Magnuson J."/>
            <person name="Mondo S."/>
            <person name="Nolan M."/>
            <person name="Ohm R."/>
            <person name="Pangilinan J."/>
            <person name="Park H.-J."/>
            <person name="Ramirez L."/>
            <person name="Alfaro M."/>
            <person name="Sun H."/>
            <person name="Tritt A."/>
            <person name="Yoshinaga Y."/>
            <person name="Zwiers L.-H."/>
            <person name="Turgeon B."/>
            <person name="Goodwin S."/>
            <person name="Spatafora J."/>
            <person name="Crous P."/>
            <person name="Grigoriev I."/>
        </authorList>
    </citation>
    <scope>NUCLEOTIDE SEQUENCE</scope>
    <source>
        <strain evidence="4">CBS 121739</strain>
    </source>
</reference>
<evidence type="ECO:0000256" key="2">
    <source>
        <dbReference type="SAM" id="Phobius"/>
    </source>
</evidence>
<evidence type="ECO:0000313" key="4">
    <source>
        <dbReference type="EMBL" id="KAF2755539.1"/>
    </source>
</evidence>
<feature type="domain" description="Sld7 C-terminal" evidence="3">
    <location>
        <begin position="379"/>
        <end position="477"/>
    </location>
</feature>
<feature type="region of interest" description="Disordered" evidence="1">
    <location>
        <begin position="287"/>
        <end position="368"/>
    </location>
</feature>
<organism evidence="4 5">
    <name type="scientific">Pseudovirgaria hyperparasitica</name>
    <dbReference type="NCBI Taxonomy" id="470096"/>
    <lineage>
        <taxon>Eukaryota</taxon>
        <taxon>Fungi</taxon>
        <taxon>Dikarya</taxon>
        <taxon>Ascomycota</taxon>
        <taxon>Pezizomycotina</taxon>
        <taxon>Dothideomycetes</taxon>
        <taxon>Dothideomycetes incertae sedis</taxon>
        <taxon>Acrospermales</taxon>
        <taxon>Acrospermaceae</taxon>
        <taxon>Pseudovirgaria</taxon>
    </lineage>
</organism>
<feature type="transmembrane region" description="Helical" evidence="2">
    <location>
        <begin position="61"/>
        <end position="79"/>
    </location>
</feature>
<keyword evidence="5" id="KW-1185">Reference proteome</keyword>
<proteinExistence type="predicted"/>
<keyword evidence="2" id="KW-0812">Transmembrane</keyword>
<name>A0A6A6W067_9PEZI</name>
<gene>
    <name evidence="4" type="ORF">EJ05DRAFT_105079</name>
</gene>
<dbReference type="OrthoDB" id="4205424at2759"/>
<dbReference type="RefSeq" id="XP_033597990.1">
    <property type="nucleotide sequence ID" value="XM_033738970.1"/>
</dbReference>